<reference evidence="1" key="1">
    <citation type="submission" date="2023-04" db="EMBL/GenBank/DDBJ databases">
        <title>Ambrosiozyma monospora NBRC 10751.</title>
        <authorList>
            <person name="Ichikawa N."/>
            <person name="Sato H."/>
            <person name="Tonouchi N."/>
        </authorList>
    </citation>
    <scope>NUCLEOTIDE SEQUENCE</scope>
    <source>
        <strain evidence="1">NBRC 10751</strain>
    </source>
</reference>
<gene>
    <name evidence="1" type="ORF">Amon02_001284000</name>
</gene>
<evidence type="ECO:0000313" key="2">
    <source>
        <dbReference type="Proteomes" id="UP001165064"/>
    </source>
</evidence>
<comment type="caution">
    <text evidence="1">The sequence shown here is derived from an EMBL/GenBank/DDBJ whole genome shotgun (WGS) entry which is preliminary data.</text>
</comment>
<proteinExistence type="predicted"/>
<evidence type="ECO:0000313" key="1">
    <source>
        <dbReference type="EMBL" id="GMF07294.1"/>
    </source>
</evidence>
<sequence>MRNALPPQGKLSKEAKECMQECVSEFISFITSQAAEKCTIEKRKTLNGEDILFSMYSLGFENYAETLKIYLAKYREYELAESEARRVKYLQRKERKRKELLGQLDSISGGHGTASLTPGKSGKSNLSSITMTGSSSTLDQNYSINTTNNDNEDMYSNDDGDEYDQRYDSEENEQAHSQQQRGIYQTTTAQTHSPSELVNDTSEDMNYLDPVNFQSSDQIENQAGNVIRTVAGGEDYQDDEEAKLEDIGQSGELGNNNFGTGINDLLDL</sequence>
<dbReference type="Proteomes" id="UP001165064">
    <property type="component" value="Unassembled WGS sequence"/>
</dbReference>
<keyword evidence="2" id="KW-1185">Reference proteome</keyword>
<dbReference type="EMBL" id="BSXS01016106">
    <property type="protein sequence ID" value="GMF07294.1"/>
    <property type="molecule type" value="Genomic_DNA"/>
</dbReference>
<organism evidence="1 2">
    <name type="scientific">Ambrosiozyma monospora</name>
    <name type="common">Yeast</name>
    <name type="synonym">Endomycopsis monosporus</name>
    <dbReference type="NCBI Taxonomy" id="43982"/>
    <lineage>
        <taxon>Eukaryota</taxon>
        <taxon>Fungi</taxon>
        <taxon>Dikarya</taxon>
        <taxon>Ascomycota</taxon>
        <taxon>Saccharomycotina</taxon>
        <taxon>Pichiomycetes</taxon>
        <taxon>Pichiales</taxon>
        <taxon>Pichiaceae</taxon>
        <taxon>Ambrosiozyma</taxon>
    </lineage>
</organism>
<name>A0ACB5UCE6_AMBMO</name>
<accession>A0ACB5UCE6</accession>
<protein>
    <submittedName>
        <fullName evidence="1">Unnamed protein product</fullName>
    </submittedName>
</protein>